<dbReference type="Gene3D" id="1.10.287.1060">
    <property type="entry name" value="ESAT-6-like"/>
    <property type="match status" value="1"/>
</dbReference>
<evidence type="ECO:0000313" key="4">
    <source>
        <dbReference type="Proteomes" id="UP000291758"/>
    </source>
</evidence>
<dbReference type="Proteomes" id="UP000291758">
    <property type="component" value="Chromosome"/>
</dbReference>
<sequence>MAGLGSFSVTPESVVTLSGQIRTGASGIRNELETLEQKVGRLRASWSGQAQEQYDIAQREWSKALGELQQLLERIASSTQQIADSYRSSDSSSARRFG</sequence>
<organism evidence="3 4">
    <name type="scientific">Xylanimonas allomyrinae</name>
    <dbReference type="NCBI Taxonomy" id="2509459"/>
    <lineage>
        <taxon>Bacteria</taxon>
        <taxon>Bacillati</taxon>
        <taxon>Actinomycetota</taxon>
        <taxon>Actinomycetes</taxon>
        <taxon>Micrococcales</taxon>
        <taxon>Promicromonosporaceae</taxon>
        <taxon>Xylanimonas</taxon>
    </lineage>
</organism>
<dbReference type="OrthoDB" id="3192437at2"/>
<keyword evidence="4" id="KW-1185">Reference proteome</keyword>
<reference evidence="3 4" key="1">
    <citation type="submission" date="2019-01" db="EMBL/GenBank/DDBJ databases">
        <title>Genome sequencing of strain 2JSPR-7.</title>
        <authorList>
            <person name="Heo J."/>
            <person name="Kim S.-J."/>
            <person name="Kim J.-S."/>
            <person name="Hong S.-B."/>
            <person name="Kwon S.-W."/>
        </authorList>
    </citation>
    <scope>NUCLEOTIDE SEQUENCE [LARGE SCALE GENOMIC DNA]</scope>
    <source>
        <strain evidence="3 4">2JSPR-7</strain>
    </source>
</reference>
<evidence type="ECO:0000256" key="2">
    <source>
        <dbReference type="SAM" id="MobiDB-lite"/>
    </source>
</evidence>
<proteinExistence type="inferred from homology"/>
<gene>
    <name evidence="3" type="ORF">ET495_01525</name>
</gene>
<dbReference type="NCBIfam" id="TIGR03930">
    <property type="entry name" value="WXG100_ESAT6"/>
    <property type="match status" value="1"/>
</dbReference>
<name>A0A4P6EKK3_9MICO</name>
<evidence type="ECO:0000256" key="1">
    <source>
        <dbReference type="RuleBase" id="RU362001"/>
    </source>
</evidence>
<dbReference type="InterPro" id="IPR010310">
    <property type="entry name" value="T7SS_ESAT-6-like"/>
</dbReference>
<feature type="compositionally biased region" description="Low complexity" evidence="2">
    <location>
        <begin position="83"/>
        <end position="98"/>
    </location>
</feature>
<feature type="region of interest" description="Disordered" evidence="2">
    <location>
        <begin position="79"/>
        <end position="98"/>
    </location>
</feature>
<dbReference type="RefSeq" id="WP_129202057.1">
    <property type="nucleotide sequence ID" value="NZ_CP035495.1"/>
</dbReference>
<dbReference type="KEGG" id="xyl:ET495_01525"/>
<dbReference type="Pfam" id="PF06013">
    <property type="entry name" value="WXG100"/>
    <property type="match status" value="1"/>
</dbReference>
<dbReference type="InterPro" id="IPR036689">
    <property type="entry name" value="ESAT-6-like_sf"/>
</dbReference>
<dbReference type="AlphaFoldDB" id="A0A4P6EKK3"/>
<accession>A0A4P6EKK3</accession>
<evidence type="ECO:0000313" key="3">
    <source>
        <dbReference type="EMBL" id="QAY62173.1"/>
    </source>
</evidence>
<dbReference type="SUPFAM" id="SSF140453">
    <property type="entry name" value="EsxAB dimer-like"/>
    <property type="match status" value="1"/>
</dbReference>
<dbReference type="EMBL" id="CP035495">
    <property type="protein sequence ID" value="QAY62173.1"/>
    <property type="molecule type" value="Genomic_DNA"/>
</dbReference>
<protein>
    <recommendedName>
        <fullName evidence="1">ESAT-6-like protein</fullName>
    </recommendedName>
</protein>
<comment type="similarity">
    <text evidence="1">Belongs to the WXG100 family.</text>
</comment>